<name>A0A1J7BBR7_9ACTN</name>
<reference evidence="2 3" key="1">
    <citation type="submission" date="2016-10" db="EMBL/GenBank/DDBJ databases">
        <title>Genome sequence of Streptomyces gilvigriseus MUSC 26.</title>
        <authorList>
            <person name="Lee L.-H."/>
            <person name="Ser H.-L."/>
        </authorList>
    </citation>
    <scope>NUCLEOTIDE SEQUENCE [LARGE SCALE GENOMIC DNA]</scope>
    <source>
        <strain evidence="2 3">MUSC 26</strain>
    </source>
</reference>
<dbReference type="AlphaFoldDB" id="A0A1J7BBR7"/>
<comment type="caution">
    <text evidence="2">The sequence shown here is derived from an EMBL/GenBank/DDBJ whole genome shotgun (WGS) entry which is preliminary data.</text>
</comment>
<dbReference type="Proteomes" id="UP000243342">
    <property type="component" value="Unassembled WGS sequence"/>
</dbReference>
<feature type="transmembrane region" description="Helical" evidence="1">
    <location>
        <begin position="135"/>
        <end position="151"/>
    </location>
</feature>
<keyword evidence="1" id="KW-0472">Membrane</keyword>
<gene>
    <name evidence="2" type="ORF">BIV57_18300</name>
</gene>
<feature type="transmembrane region" description="Helical" evidence="1">
    <location>
        <begin position="212"/>
        <end position="230"/>
    </location>
</feature>
<dbReference type="Pfam" id="PF14333">
    <property type="entry name" value="DUF4389"/>
    <property type="match status" value="2"/>
</dbReference>
<evidence type="ECO:0000313" key="2">
    <source>
        <dbReference type="EMBL" id="OIV36070.1"/>
    </source>
</evidence>
<dbReference type="InterPro" id="IPR025498">
    <property type="entry name" value="DUF4389"/>
</dbReference>
<evidence type="ECO:0000256" key="1">
    <source>
        <dbReference type="SAM" id="Phobius"/>
    </source>
</evidence>
<keyword evidence="3" id="KW-1185">Reference proteome</keyword>
<sequence length="250" mass="27757">MPELDLTPPAHQNRLSVFFRIILLIPHILVLIVLGIGAFFVTVIGWFAALILGRLPDWIFDFLSSFLGYQVRFNTSAMLLTDRYPPFRLSEPASPEDFPARITIPRPDALNRLAVLFRIILLIPCWIVSTVLTGGWWSICIIWWIVVLIMGRSPEPLWGASTAVLRYEFRYYAYTTMLTSAYPKKIFGDAADPNQAPVSASRPLVLSSGARVLLIVIIVLGALSALTNGLQTGRQDSGGNNPYTNAAARP</sequence>
<feature type="transmembrane region" description="Helical" evidence="1">
    <location>
        <begin position="21"/>
        <end position="52"/>
    </location>
</feature>
<proteinExistence type="predicted"/>
<dbReference type="STRING" id="1428644.BIV57_18300"/>
<organism evidence="2 3">
    <name type="scientific">Mangrovactinospora gilvigrisea</name>
    <dbReference type="NCBI Taxonomy" id="1428644"/>
    <lineage>
        <taxon>Bacteria</taxon>
        <taxon>Bacillati</taxon>
        <taxon>Actinomycetota</taxon>
        <taxon>Actinomycetes</taxon>
        <taxon>Kitasatosporales</taxon>
        <taxon>Streptomycetaceae</taxon>
        <taxon>Mangrovactinospora</taxon>
    </lineage>
</organism>
<keyword evidence="1" id="KW-1133">Transmembrane helix</keyword>
<protein>
    <recommendedName>
        <fullName evidence="4">DUF4389 domain-containing protein</fullName>
    </recommendedName>
</protein>
<accession>A0A1J7BBR7</accession>
<evidence type="ECO:0008006" key="4">
    <source>
        <dbReference type="Google" id="ProtNLM"/>
    </source>
</evidence>
<evidence type="ECO:0000313" key="3">
    <source>
        <dbReference type="Proteomes" id="UP000243342"/>
    </source>
</evidence>
<dbReference type="EMBL" id="MLCF01000116">
    <property type="protein sequence ID" value="OIV36070.1"/>
    <property type="molecule type" value="Genomic_DNA"/>
</dbReference>
<keyword evidence="1" id="KW-0812">Transmembrane</keyword>